<dbReference type="InterPro" id="IPR036691">
    <property type="entry name" value="Endo/exonu/phosph_ase_sf"/>
</dbReference>
<name>A0ABQ1QLB3_9RHOB</name>
<dbReference type="Pfam" id="PF03372">
    <property type="entry name" value="Exo_endo_phos"/>
    <property type="match status" value="1"/>
</dbReference>
<feature type="domain" description="Endonuclease/exonuclease/phosphatase" evidence="1">
    <location>
        <begin position="52"/>
        <end position="236"/>
    </location>
</feature>
<reference evidence="3" key="1">
    <citation type="journal article" date="2019" name="Int. J. Syst. Evol. Microbiol.">
        <title>The Global Catalogue of Microorganisms (GCM) 10K type strain sequencing project: providing services to taxonomists for standard genome sequencing and annotation.</title>
        <authorList>
            <consortium name="The Broad Institute Genomics Platform"/>
            <consortium name="The Broad Institute Genome Sequencing Center for Infectious Disease"/>
            <person name="Wu L."/>
            <person name="Ma J."/>
        </authorList>
    </citation>
    <scope>NUCLEOTIDE SEQUENCE [LARGE SCALE GENOMIC DNA]</scope>
    <source>
        <strain evidence="3">CGMCC 1.12922</strain>
    </source>
</reference>
<organism evidence="2 3">
    <name type="scientific">Sinisalibacter lacisalsi</name>
    <dbReference type="NCBI Taxonomy" id="1526570"/>
    <lineage>
        <taxon>Bacteria</taxon>
        <taxon>Pseudomonadati</taxon>
        <taxon>Pseudomonadota</taxon>
        <taxon>Alphaproteobacteria</taxon>
        <taxon>Rhodobacterales</taxon>
        <taxon>Roseobacteraceae</taxon>
        <taxon>Sinisalibacter</taxon>
    </lineage>
</organism>
<evidence type="ECO:0000313" key="2">
    <source>
        <dbReference type="EMBL" id="GGD33114.1"/>
    </source>
</evidence>
<sequence length="247" mass="26444">MKRVFAAFPVPFPGLWRVIVMVAMIAFVVPGAGAQPGPRVIVHYQKNLMFDLADKAAIVDDIRARAPDTVTLQEVSRANRAVLDGLKPDYPSQKLCRFRDIGGVAVASRWPMVEGSASCLEGRGVTAMQVTMPEGPVWVLSVHLETPDQPLHREMVIALAPEIAALAGPKIIGGDFNAFPLSASVRGIARAAGVRRIGPTLTTFRPNPVIGLPIDFVLATGAEGAAVRLPLLGSDHHGVLAEFTMRF</sequence>
<proteinExistence type="predicted"/>
<dbReference type="SUPFAM" id="SSF56219">
    <property type="entry name" value="DNase I-like"/>
    <property type="match status" value="1"/>
</dbReference>
<accession>A0ABQ1QLB3</accession>
<keyword evidence="3" id="KW-1185">Reference proteome</keyword>
<dbReference type="RefSeq" id="WP_188527157.1">
    <property type="nucleotide sequence ID" value="NZ_BMGI01000002.1"/>
</dbReference>
<evidence type="ECO:0000313" key="3">
    <source>
        <dbReference type="Proteomes" id="UP000617355"/>
    </source>
</evidence>
<protein>
    <recommendedName>
        <fullName evidence="1">Endonuclease/exonuclease/phosphatase domain-containing protein</fullName>
    </recommendedName>
</protein>
<evidence type="ECO:0000259" key="1">
    <source>
        <dbReference type="Pfam" id="PF03372"/>
    </source>
</evidence>
<comment type="caution">
    <text evidence="2">The sequence shown here is derived from an EMBL/GenBank/DDBJ whole genome shotgun (WGS) entry which is preliminary data.</text>
</comment>
<dbReference type="Proteomes" id="UP000617355">
    <property type="component" value="Unassembled WGS sequence"/>
</dbReference>
<gene>
    <name evidence="2" type="ORF">GCM10011358_16530</name>
</gene>
<dbReference type="EMBL" id="BMGI01000002">
    <property type="protein sequence ID" value="GGD33114.1"/>
    <property type="molecule type" value="Genomic_DNA"/>
</dbReference>
<dbReference type="Gene3D" id="3.60.10.10">
    <property type="entry name" value="Endonuclease/exonuclease/phosphatase"/>
    <property type="match status" value="1"/>
</dbReference>
<dbReference type="InterPro" id="IPR005135">
    <property type="entry name" value="Endo/exonuclease/phosphatase"/>
</dbReference>